<protein>
    <submittedName>
        <fullName evidence="1">Uncharacterized protein</fullName>
    </submittedName>
</protein>
<evidence type="ECO:0000313" key="1">
    <source>
        <dbReference type="EMBL" id="ADI30422.1"/>
    </source>
</evidence>
<dbReference type="AlphaFoldDB" id="D7DKH6"/>
<proteinExistence type="predicted"/>
<sequence>MTANDSEARWVLLQVSIENECFTVLDRRSKRRRAYHVPFLKHAVIFEQEVYIFTSNSKIMQLNLLTASRQFLSINQLMDLKEIQQTHVFYGGHHKQLVTASTN</sequence>
<evidence type="ECO:0000313" key="2">
    <source>
        <dbReference type="Proteomes" id="UP000000383"/>
    </source>
</evidence>
<accession>D7DKH6</accession>
<gene>
    <name evidence="1" type="ordered locus">M301_2050</name>
</gene>
<name>D7DKH6_METV0</name>
<organism evidence="1 2">
    <name type="scientific">Methylotenera versatilis (strain 301)</name>
    <dbReference type="NCBI Taxonomy" id="666681"/>
    <lineage>
        <taxon>Bacteria</taxon>
        <taxon>Pseudomonadati</taxon>
        <taxon>Pseudomonadota</taxon>
        <taxon>Betaproteobacteria</taxon>
        <taxon>Nitrosomonadales</taxon>
        <taxon>Methylophilaceae</taxon>
        <taxon>Methylotenera</taxon>
    </lineage>
</organism>
<dbReference type="RefSeq" id="WP_013148734.1">
    <property type="nucleotide sequence ID" value="NC_014207.1"/>
</dbReference>
<dbReference type="Proteomes" id="UP000000383">
    <property type="component" value="Chromosome"/>
</dbReference>
<dbReference type="EMBL" id="CP002056">
    <property type="protein sequence ID" value="ADI30422.1"/>
    <property type="molecule type" value="Genomic_DNA"/>
</dbReference>
<reference evidence="2" key="1">
    <citation type="submission" date="2010-05" db="EMBL/GenBank/DDBJ databases">
        <title>Complete sequence of Methylotenera sp. 301.</title>
        <authorList>
            <person name="Lucas S."/>
            <person name="Copeland A."/>
            <person name="Lapidus A."/>
            <person name="Cheng J.-F."/>
            <person name="Bruce D."/>
            <person name="Goodwin L."/>
            <person name="Pitluck S."/>
            <person name="Clum A."/>
            <person name="Land M."/>
            <person name="Hauser L."/>
            <person name="Kyrpides N."/>
            <person name="Ivanova N."/>
            <person name="Chistoservova L."/>
            <person name="Kalyuzhnaya M."/>
            <person name="Woyke T."/>
        </authorList>
    </citation>
    <scope>NUCLEOTIDE SEQUENCE [LARGE SCALE GENOMIC DNA]</scope>
    <source>
        <strain evidence="2">301</strain>
    </source>
</reference>
<dbReference type="KEGG" id="meh:M301_2050"/>
<dbReference type="HOGENOM" id="CLU_2260491_0_0_4"/>
<keyword evidence="2" id="KW-1185">Reference proteome</keyword>
<reference evidence="1 2" key="2">
    <citation type="journal article" date="2011" name="J. Bacteriol.">
        <title>Genomes of three methylotrophs from a single niche uncover genetic and metabolic divergence of Methylophilaceae.</title>
        <authorList>
            <person name="Lapidus A."/>
            <person name="Clum A."/>
            <person name="Labutti K."/>
            <person name="Kaluzhnaya M.G."/>
            <person name="Lim S."/>
            <person name="Beck D.A."/>
            <person name="Glavina Del Rio T."/>
            <person name="Nolan M."/>
            <person name="Mavromatis K."/>
            <person name="Huntemann M."/>
            <person name="Lucas S."/>
            <person name="Lidstrom M.E."/>
            <person name="Ivanova N."/>
            <person name="Chistoserdova L."/>
        </authorList>
    </citation>
    <scope>NUCLEOTIDE SEQUENCE [LARGE SCALE GENOMIC DNA]</scope>
    <source>
        <strain evidence="1 2">301</strain>
    </source>
</reference>